<keyword evidence="7" id="KW-1185">Reference proteome</keyword>
<dbReference type="Pfam" id="PF00047">
    <property type="entry name" value="ig"/>
    <property type="match status" value="1"/>
</dbReference>
<evidence type="ECO:0000256" key="3">
    <source>
        <dbReference type="SAM" id="MobiDB-lite"/>
    </source>
</evidence>
<dbReference type="InterPro" id="IPR042178">
    <property type="entry name" value="Serpin_sf_1"/>
</dbReference>
<protein>
    <submittedName>
        <fullName evidence="6">Serpin peptidase inhibitor, clade G (C1 inhibitor), member 1</fullName>
    </submittedName>
</protein>
<dbReference type="Gene3D" id="2.60.40.10">
    <property type="entry name" value="Immunoglobulins"/>
    <property type="match status" value="2"/>
</dbReference>
<dbReference type="InterPro" id="IPR003599">
    <property type="entry name" value="Ig_sub"/>
</dbReference>
<feature type="domain" description="Ig-like" evidence="5">
    <location>
        <begin position="117"/>
        <end position="209"/>
    </location>
</feature>
<dbReference type="InterPro" id="IPR042185">
    <property type="entry name" value="Serpin_sf_2"/>
</dbReference>
<dbReference type="SUPFAM" id="SSF56574">
    <property type="entry name" value="Serpins"/>
    <property type="match status" value="1"/>
</dbReference>
<dbReference type="GO" id="GO:0004867">
    <property type="term" value="F:serine-type endopeptidase inhibitor activity"/>
    <property type="evidence" value="ECO:0007669"/>
    <property type="project" value="InterPro"/>
</dbReference>
<reference evidence="6" key="3">
    <citation type="submission" date="2025-09" db="UniProtKB">
        <authorList>
            <consortium name="Ensembl"/>
        </authorList>
    </citation>
    <scope>IDENTIFICATION</scope>
</reference>
<dbReference type="SMART" id="SM00409">
    <property type="entry name" value="IG"/>
    <property type="match status" value="2"/>
</dbReference>
<evidence type="ECO:0000256" key="2">
    <source>
        <dbReference type="RuleBase" id="RU000411"/>
    </source>
</evidence>
<dbReference type="InterPro" id="IPR000215">
    <property type="entry name" value="Serpin_fam"/>
</dbReference>
<dbReference type="PANTHER" id="PTHR11461">
    <property type="entry name" value="SERINE PROTEASE INHIBITOR, SERPIN"/>
    <property type="match status" value="1"/>
</dbReference>
<feature type="domain" description="Ig-like" evidence="5">
    <location>
        <begin position="12"/>
        <end position="106"/>
    </location>
</feature>
<proteinExistence type="inferred from homology"/>
<dbReference type="Ensembl" id="ENSSFAT00005007821.1">
    <property type="protein sequence ID" value="ENSSFAP00005007435.1"/>
    <property type="gene ID" value="ENSSFAG00005004417.1"/>
</dbReference>
<dbReference type="OMA" id="FELSSCT"/>
<dbReference type="SMART" id="SM00408">
    <property type="entry name" value="IGc2"/>
    <property type="match status" value="2"/>
</dbReference>
<keyword evidence="1" id="KW-0393">Immunoglobulin domain</keyword>
<comment type="similarity">
    <text evidence="2">Belongs to the serpin family.</text>
</comment>
<feature type="region of interest" description="Disordered" evidence="3">
    <location>
        <begin position="604"/>
        <end position="627"/>
    </location>
</feature>
<accession>A0A672FRS5</accession>
<reference evidence="6" key="1">
    <citation type="submission" date="2019-06" db="EMBL/GenBank/DDBJ databases">
        <authorList>
            <consortium name="Wellcome Sanger Institute Data Sharing"/>
        </authorList>
    </citation>
    <scope>NUCLEOTIDE SEQUENCE [LARGE SCALE GENOMIC DNA]</scope>
</reference>
<dbReference type="InterPro" id="IPR003598">
    <property type="entry name" value="Ig_sub2"/>
</dbReference>
<dbReference type="CDD" id="cd00096">
    <property type="entry name" value="Ig"/>
    <property type="match status" value="1"/>
</dbReference>
<dbReference type="InterPro" id="IPR013783">
    <property type="entry name" value="Ig-like_fold"/>
</dbReference>
<dbReference type="Pfam" id="PF00079">
    <property type="entry name" value="Serpin"/>
    <property type="match status" value="1"/>
</dbReference>
<dbReference type="Proteomes" id="UP000472267">
    <property type="component" value="Chromosome 6"/>
</dbReference>
<dbReference type="InterPro" id="IPR013151">
    <property type="entry name" value="Immunoglobulin_dom"/>
</dbReference>
<reference evidence="6" key="2">
    <citation type="submission" date="2025-08" db="UniProtKB">
        <authorList>
            <consortium name="Ensembl"/>
        </authorList>
    </citation>
    <scope>IDENTIFICATION</scope>
</reference>
<name>A0A672FRS5_SALFA</name>
<dbReference type="GO" id="GO:0005615">
    <property type="term" value="C:extracellular space"/>
    <property type="evidence" value="ECO:0007669"/>
    <property type="project" value="InterPro"/>
</dbReference>
<evidence type="ECO:0000313" key="6">
    <source>
        <dbReference type="Ensembl" id="ENSSFAP00005007435.1"/>
    </source>
</evidence>
<dbReference type="Gene3D" id="2.30.39.10">
    <property type="entry name" value="Alpha-1-antitrypsin, domain 1"/>
    <property type="match status" value="1"/>
</dbReference>
<evidence type="ECO:0000259" key="5">
    <source>
        <dbReference type="PROSITE" id="PS50835"/>
    </source>
</evidence>
<dbReference type="PROSITE" id="PS50835">
    <property type="entry name" value="IG_LIKE"/>
    <property type="match status" value="2"/>
</dbReference>
<dbReference type="InterPro" id="IPR036186">
    <property type="entry name" value="Serpin_sf"/>
</dbReference>
<sequence>MKLQAIIFLVLQLVFELSTCRSLRVISGSSLEIPCLSFQTDIMAADITWSFNGEVINPDDKSSSSVRVIKGGLYLSISPVTPANEGSYVCLVTDDNTEMIGTHNITVDASYFITIKATEGSTFAIPCHFPPSVEVTANALWFRETIGGERTKLNLQDDAEGENKKLEQLYPLDQDQSILLRHVAHEDAGLYHCESAEGAKLTTVYVIVKDAPSLPSHSCAGFTAPWEECRNENSHTEANILQESTTEFALKLYSFLRHMYPSSNLLFSPISISGLLSHLLLGARNVTRRALEGAVFVPHDFHCLHFQMKKLREKLSGSLQMASQIYYNPQMNLSESFTNQSIQFYDSEPTKLLASGEESARMINTWVASKTNNKITQLVESVSPDAQLILLNAVSFSGQWKGKFDPKPRKAHFTKLNGDLVKVPILYHETFTATMMHSVDLKAQVARFALTGNSSLYVLLPRTGKAADLQQVEEKMTDTAVREMIEQMKATAPQQMEVTLPQITLDVTPDMNILIKKLGLSSLFEGANLCGLYAEEKLVLDEARHRAFLALTERGVEAGAVTSLSFSRSFPSFRALRPFILLLWSDQASVPLFIGRVTDPSVKDRQSDIHKVGEGHQEHEQPDRFNS</sequence>
<feature type="signal peptide" evidence="4">
    <location>
        <begin position="1"/>
        <end position="20"/>
    </location>
</feature>
<keyword evidence="4" id="KW-0732">Signal</keyword>
<organism evidence="6 7">
    <name type="scientific">Salarias fasciatus</name>
    <name type="common">Jewelled blenny</name>
    <name type="synonym">Blennius fasciatus</name>
    <dbReference type="NCBI Taxonomy" id="181472"/>
    <lineage>
        <taxon>Eukaryota</taxon>
        <taxon>Metazoa</taxon>
        <taxon>Chordata</taxon>
        <taxon>Craniata</taxon>
        <taxon>Vertebrata</taxon>
        <taxon>Euteleostomi</taxon>
        <taxon>Actinopterygii</taxon>
        <taxon>Neopterygii</taxon>
        <taxon>Teleostei</taxon>
        <taxon>Neoteleostei</taxon>
        <taxon>Acanthomorphata</taxon>
        <taxon>Ovalentaria</taxon>
        <taxon>Blenniimorphae</taxon>
        <taxon>Blenniiformes</taxon>
        <taxon>Blennioidei</taxon>
        <taxon>Blenniidae</taxon>
        <taxon>Salariinae</taxon>
        <taxon>Salarias</taxon>
    </lineage>
</organism>
<dbReference type="Gene3D" id="3.30.497.10">
    <property type="entry name" value="Antithrombin, subunit I, domain 2"/>
    <property type="match status" value="1"/>
</dbReference>
<feature type="chain" id="PRO_5025457465" evidence="4">
    <location>
        <begin position="21"/>
        <end position="627"/>
    </location>
</feature>
<dbReference type="InterPro" id="IPR036179">
    <property type="entry name" value="Ig-like_dom_sf"/>
</dbReference>
<dbReference type="SUPFAM" id="SSF48726">
    <property type="entry name" value="Immunoglobulin"/>
    <property type="match status" value="2"/>
</dbReference>
<evidence type="ECO:0000256" key="1">
    <source>
        <dbReference type="ARBA" id="ARBA00023319"/>
    </source>
</evidence>
<dbReference type="PANTHER" id="PTHR11461:SF159">
    <property type="entry name" value="PLASMA PROTEASE C1 INHIBITOR"/>
    <property type="match status" value="1"/>
</dbReference>
<dbReference type="InterPro" id="IPR007110">
    <property type="entry name" value="Ig-like_dom"/>
</dbReference>
<evidence type="ECO:0000313" key="7">
    <source>
        <dbReference type="Proteomes" id="UP000472267"/>
    </source>
</evidence>
<gene>
    <name evidence="6" type="primary">serping1</name>
</gene>
<dbReference type="InParanoid" id="A0A672FRS5"/>
<dbReference type="SMART" id="SM00093">
    <property type="entry name" value="SERPIN"/>
    <property type="match status" value="1"/>
</dbReference>
<dbReference type="InterPro" id="IPR023796">
    <property type="entry name" value="Serpin_dom"/>
</dbReference>
<evidence type="ECO:0000256" key="4">
    <source>
        <dbReference type="SAM" id="SignalP"/>
    </source>
</evidence>
<dbReference type="AlphaFoldDB" id="A0A672FRS5"/>